<keyword evidence="2" id="KW-1185">Reference proteome</keyword>
<comment type="caution">
    <text evidence="1">The sequence shown here is derived from an EMBL/GenBank/DDBJ whole genome shotgun (WGS) entry which is preliminary data.</text>
</comment>
<dbReference type="AlphaFoldDB" id="A0A8X6VGG7"/>
<dbReference type="EMBL" id="BMAU01021249">
    <property type="protein sequence ID" value="GFY05150.1"/>
    <property type="molecule type" value="Genomic_DNA"/>
</dbReference>
<sequence>MTLADCRRPLFACRMTYRSSPAVVILGRPPPTFLTAVPVVWNAFQAHETTLLLIPNSAATLMTPAGWCSWFVAGLVRPSLWVRILPKSVDFHNAENQQWPCRMIMQNVKDSLSACLAWVLSAKLNS</sequence>
<gene>
    <name evidence="1" type="ORF">TNCV_3270221</name>
</gene>
<proteinExistence type="predicted"/>
<protein>
    <submittedName>
        <fullName evidence="1">Uncharacterized protein</fullName>
    </submittedName>
</protein>
<organism evidence="1 2">
    <name type="scientific">Trichonephila clavipes</name>
    <name type="common">Golden silk orbweaver</name>
    <name type="synonym">Nephila clavipes</name>
    <dbReference type="NCBI Taxonomy" id="2585209"/>
    <lineage>
        <taxon>Eukaryota</taxon>
        <taxon>Metazoa</taxon>
        <taxon>Ecdysozoa</taxon>
        <taxon>Arthropoda</taxon>
        <taxon>Chelicerata</taxon>
        <taxon>Arachnida</taxon>
        <taxon>Araneae</taxon>
        <taxon>Araneomorphae</taxon>
        <taxon>Entelegynae</taxon>
        <taxon>Araneoidea</taxon>
        <taxon>Nephilidae</taxon>
        <taxon>Trichonephila</taxon>
    </lineage>
</organism>
<evidence type="ECO:0000313" key="2">
    <source>
        <dbReference type="Proteomes" id="UP000887159"/>
    </source>
</evidence>
<dbReference type="Proteomes" id="UP000887159">
    <property type="component" value="Unassembled WGS sequence"/>
</dbReference>
<reference evidence="1" key="1">
    <citation type="submission" date="2020-08" db="EMBL/GenBank/DDBJ databases">
        <title>Multicomponent nature underlies the extraordinary mechanical properties of spider dragline silk.</title>
        <authorList>
            <person name="Kono N."/>
            <person name="Nakamura H."/>
            <person name="Mori M."/>
            <person name="Yoshida Y."/>
            <person name="Ohtoshi R."/>
            <person name="Malay A.D."/>
            <person name="Moran D.A.P."/>
            <person name="Tomita M."/>
            <person name="Numata K."/>
            <person name="Arakawa K."/>
        </authorList>
    </citation>
    <scope>NUCLEOTIDE SEQUENCE</scope>
</reference>
<accession>A0A8X6VGG7</accession>
<name>A0A8X6VGG7_TRICX</name>
<evidence type="ECO:0000313" key="1">
    <source>
        <dbReference type="EMBL" id="GFY05150.1"/>
    </source>
</evidence>